<feature type="compositionally biased region" description="Acidic residues" evidence="1">
    <location>
        <begin position="255"/>
        <end position="265"/>
    </location>
</feature>
<dbReference type="EMBL" id="JARKIF010000018">
    <property type="protein sequence ID" value="KAJ7619675.1"/>
    <property type="molecule type" value="Genomic_DNA"/>
</dbReference>
<feature type="compositionally biased region" description="Low complexity" evidence="1">
    <location>
        <begin position="146"/>
        <end position="166"/>
    </location>
</feature>
<proteinExistence type="predicted"/>
<accession>A0AAD7FEU2</accession>
<evidence type="ECO:0000313" key="2">
    <source>
        <dbReference type="EMBL" id="KAJ7619675.1"/>
    </source>
</evidence>
<gene>
    <name evidence="2" type="ORF">FB45DRAFT_1033525</name>
</gene>
<name>A0AAD7FEU2_9AGAR</name>
<feature type="region of interest" description="Disordered" evidence="1">
    <location>
        <begin position="211"/>
        <end position="339"/>
    </location>
</feature>
<protein>
    <submittedName>
        <fullName evidence="2">Uncharacterized protein</fullName>
    </submittedName>
</protein>
<organism evidence="2 3">
    <name type="scientific">Roridomyces roridus</name>
    <dbReference type="NCBI Taxonomy" id="1738132"/>
    <lineage>
        <taxon>Eukaryota</taxon>
        <taxon>Fungi</taxon>
        <taxon>Dikarya</taxon>
        <taxon>Basidiomycota</taxon>
        <taxon>Agaricomycotina</taxon>
        <taxon>Agaricomycetes</taxon>
        <taxon>Agaricomycetidae</taxon>
        <taxon>Agaricales</taxon>
        <taxon>Marasmiineae</taxon>
        <taxon>Mycenaceae</taxon>
        <taxon>Roridomyces</taxon>
    </lineage>
</organism>
<evidence type="ECO:0000313" key="3">
    <source>
        <dbReference type="Proteomes" id="UP001221142"/>
    </source>
</evidence>
<feature type="region of interest" description="Disordered" evidence="1">
    <location>
        <begin position="614"/>
        <end position="700"/>
    </location>
</feature>
<feature type="region of interest" description="Disordered" evidence="1">
    <location>
        <begin position="133"/>
        <end position="177"/>
    </location>
</feature>
<feature type="compositionally biased region" description="Basic residues" evidence="1">
    <location>
        <begin position="226"/>
        <end position="240"/>
    </location>
</feature>
<comment type="caution">
    <text evidence="2">The sequence shown here is derived from an EMBL/GenBank/DDBJ whole genome shotgun (WGS) entry which is preliminary data.</text>
</comment>
<evidence type="ECO:0000256" key="1">
    <source>
        <dbReference type="SAM" id="MobiDB-lite"/>
    </source>
</evidence>
<dbReference type="Proteomes" id="UP001221142">
    <property type="component" value="Unassembled WGS sequence"/>
</dbReference>
<dbReference type="AlphaFoldDB" id="A0AAD7FEU2"/>
<keyword evidence="3" id="KW-1185">Reference proteome</keyword>
<sequence>MAPKPRPLDPASAKARFLADPWKPIRDGGARAFVFFPSVSTSLHYFQFLKRYRDHAQGEVIPEIEAFFSQCFDVLARLNDVSGLGNKNLKGTAAYRPLIPSADPSRRHLRLLHLRRLCRWTIAFAMAMDDDDDEVSDAAPVPPPSKSAAKALAPTPAKSSSKAPAPRLATPNLYFNEDDRMPEDQLELSPSPFGYSSTKSKNKAAPSINLFTQPKSATAPFFQAPPKKKGNKNSKAKGRRRSNDVTPGPSLGNVESEEIPSEDEALILKGLPSKTRAESPAPPTRRSLRSSTVAARSAESPPPDAPPAEKRPLLHPYASNPDGGYKSYILNDPKPEVPTNPPDGLQTHEWYAGSMHSKRRVPVRRSMPGVIPHVIPHDFIVKATPVPETMDVVDHFSNPQYSIDQDSIPAPAPLLFKDTDAPDDPTLDPALIIASRIPGKNYFQAPAPCSNCAKRNHVCGSLGPKHACLGCGVGHGTCSNSIDEYEQSSMFESLRPAIEMSNFSLIHRLESLAFARHNLESSLAVFLNQRSFYRMQLQELALYIFSLRKSLPEAELFKKFQNGRDDLDDLEDRHQFAFAHMEPTHLIALPLVPAQASTSGLLRLNSAPVFSRPAPVETAPPMAPAASSSAHPSHPPTPISRFSTLGGALDESRLTSPSTPAIATLNAPDTPMTDHAPEDELMGSPNSSPAPPLTAAEPTD</sequence>
<reference evidence="2" key="1">
    <citation type="submission" date="2023-03" db="EMBL/GenBank/DDBJ databases">
        <title>Massive genome expansion in bonnet fungi (Mycena s.s.) driven by repeated elements and novel gene families across ecological guilds.</title>
        <authorList>
            <consortium name="Lawrence Berkeley National Laboratory"/>
            <person name="Harder C.B."/>
            <person name="Miyauchi S."/>
            <person name="Viragh M."/>
            <person name="Kuo A."/>
            <person name="Thoen E."/>
            <person name="Andreopoulos B."/>
            <person name="Lu D."/>
            <person name="Skrede I."/>
            <person name="Drula E."/>
            <person name="Henrissat B."/>
            <person name="Morin E."/>
            <person name="Kohler A."/>
            <person name="Barry K."/>
            <person name="LaButti K."/>
            <person name="Morin E."/>
            <person name="Salamov A."/>
            <person name="Lipzen A."/>
            <person name="Mereny Z."/>
            <person name="Hegedus B."/>
            <person name="Baldrian P."/>
            <person name="Stursova M."/>
            <person name="Weitz H."/>
            <person name="Taylor A."/>
            <person name="Grigoriev I.V."/>
            <person name="Nagy L.G."/>
            <person name="Martin F."/>
            <person name="Kauserud H."/>
        </authorList>
    </citation>
    <scope>NUCLEOTIDE SEQUENCE</scope>
    <source>
        <strain evidence="2">9284</strain>
    </source>
</reference>